<dbReference type="RefSeq" id="YP_006987152.1">
    <property type="nucleotide sequence ID" value="NC_019401.1"/>
</dbReference>
<dbReference type="KEGG" id="vg:13993787"/>
<name>K4F757_9CAUD</name>
<evidence type="ECO:0000313" key="2">
    <source>
        <dbReference type="Proteomes" id="UP000000457"/>
    </source>
</evidence>
<gene>
    <name evidence="1" type="ORF">GAP32_049</name>
</gene>
<reference evidence="1 2" key="1">
    <citation type="journal article" date="2014" name="Virology">
        <title>Supersize me: Cronobacter sakazakii phage GAP32.</title>
        <authorList>
            <person name="Abbasifar R."/>
            <person name="Griffiths M.W."/>
            <person name="Sabour P.M."/>
            <person name="Ackermann H.-W."/>
            <person name="Vandersteegen K."/>
            <person name="Lavigne R."/>
            <person name="Noben J.-P."/>
            <person name="Villa A.A."/>
            <person name="Abbasifar A."/>
            <person name="Nash J.H.E."/>
            <person name="Kropinski A.M."/>
        </authorList>
    </citation>
    <scope>NUCLEOTIDE SEQUENCE [LARGE SCALE GENOMIC DNA]</scope>
    <source>
        <strain evidence="1">GAP-32</strain>
    </source>
</reference>
<protein>
    <submittedName>
        <fullName evidence="1">Uncharacterized protein</fullName>
    </submittedName>
</protein>
<dbReference type="EMBL" id="JN882285">
    <property type="protein sequence ID" value="AFC21497.1"/>
    <property type="molecule type" value="Genomic_DNA"/>
</dbReference>
<accession>K4F757</accession>
<keyword evidence="2" id="KW-1185">Reference proteome</keyword>
<dbReference type="Proteomes" id="UP000000457">
    <property type="component" value="Segment"/>
</dbReference>
<dbReference type="GeneID" id="13993787"/>
<sequence>MIEELQFQTTIIKELCTMYKTILPLLQKQEEAGYTGSRRYFNSFHSTVFNAQLECTVTLNPTAASITYISPKLYKSVSQTFCTVYNKRMNERITSMYNSFSLLRMYGSVDDSMLLVKDDHDSIIKLADSYDDDILEAMAFQLLTKYDPVRVQAILLDQVLYCDIKDFKRIVVQMVPFSGLGTDKENELIKAFNHTVLGLQHEIENLS</sequence>
<proteinExistence type="predicted"/>
<organism evidence="1 2">
    <name type="scientific">Cronobacter phage vB_CsaM_GAP32</name>
    <dbReference type="NCBI Taxonomy" id="1141136"/>
    <lineage>
        <taxon>Viruses</taxon>
        <taxon>Duplodnaviria</taxon>
        <taxon>Heunggongvirae</taxon>
        <taxon>Uroviricota</taxon>
        <taxon>Caudoviricetes</taxon>
        <taxon>Mimasvirus</taxon>
        <taxon>Mimasvirus GAP32</taxon>
    </lineage>
</organism>
<evidence type="ECO:0000313" key="1">
    <source>
        <dbReference type="EMBL" id="AFC21497.1"/>
    </source>
</evidence>